<dbReference type="PANTHER" id="PTHR30562">
    <property type="entry name" value="UVRC/OXIDOREDUCTASE"/>
    <property type="match status" value="1"/>
</dbReference>
<dbReference type="CDD" id="cd10434">
    <property type="entry name" value="GIY-YIG_UvrC_Cho"/>
    <property type="match status" value="1"/>
</dbReference>
<evidence type="ECO:0000256" key="5">
    <source>
        <dbReference type="ARBA" id="ARBA00023204"/>
    </source>
</evidence>
<dbReference type="GO" id="GO:0004518">
    <property type="term" value="F:nuclease activity"/>
    <property type="evidence" value="ECO:0007669"/>
    <property type="project" value="UniProtKB-KW"/>
</dbReference>
<keyword evidence="1" id="KW-0963">Cytoplasm</keyword>
<gene>
    <name evidence="7" type="ORF">METZ01_LOCUS411955</name>
</gene>
<dbReference type="GO" id="GO:0009380">
    <property type="term" value="C:excinuclease repair complex"/>
    <property type="evidence" value="ECO:0007669"/>
    <property type="project" value="TreeGrafter"/>
</dbReference>
<keyword evidence="3" id="KW-0228">DNA excision</keyword>
<proteinExistence type="predicted"/>
<accession>A0A382WM02</accession>
<keyword evidence="2" id="KW-0227">DNA damage</keyword>
<dbReference type="InterPro" id="IPR035901">
    <property type="entry name" value="GIY-YIG_endonuc_sf"/>
</dbReference>
<dbReference type="InterPro" id="IPR050066">
    <property type="entry name" value="UvrABC_protein_C"/>
</dbReference>
<keyword evidence="4" id="KW-0267">Excision nuclease</keyword>
<dbReference type="SMART" id="SM00465">
    <property type="entry name" value="GIYc"/>
    <property type="match status" value="1"/>
</dbReference>
<sequence length="231" mass="26623">MQNSIRLSNKTINNLKCIPTDPGIYCFLDTEKQVIYIGKAKNLRKRVKSYFPKSKAQSKKLKRLISESIFLEITITNSELEALLLEQHLIKEIKPKYNVQFKDDKGYPWITISTSKEFPAAISFRGTKDATDQYFGPFPSSFAVKNTLKIIQKIFKIRDCKDAFFKNRKRPCLQYEIGRCSAPCVTAISKKDYLKEVQQATNLLKGKANIVLEVMYLEMDKFSSSKSYEKA</sequence>
<evidence type="ECO:0000256" key="4">
    <source>
        <dbReference type="ARBA" id="ARBA00022881"/>
    </source>
</evidence>
<dbReference type="PANTHER" id="PTHR30562:SF1">
    <property type="entry name" value="UVRABC SYSTEM PROTEIN C"/>
    <property type="match status" value="1"/>
</dbReference>
<dbReference type="EMBL" id="UINC01160448">
    <property type="protein sequence ID" value="SVD59101.1"/>
    <property type="molecule type" value="Genomic_DNA"/>
</dbReference>
<evidence type="ECO:0000256" key="3">
    <source>
        <dbReference type="ARBA" id="ARBA00022769"/>
    </source>
</evidence>
<dbReference type="Pfam" id="PF01541">
    <property type="entry name" value="GIY-YIG"/>
    <property type="match status" value="1"/>
</dbReference>
<reference evidence="7" key="1">
    <citation type="submission" date="2018-05" db="EMBL/GenBank/DDBJ databases">
        <authorList>
            <person name="Lanie J.A."/>
            <person name="Ng W.-L."/>
            <person name="Kazmierczak K.M."/>
            <person name="Andrzejewski T.M."/>
            <person name="Davidsen T.M."/>
            <person name="Wayne K.J."/>
            <person name="Tettelin H."/>
            <person name="Glass J.I."/>
            <person name="Rusch D."/>
            <person name="Podicherti R."/>
            <person name="Tsui H.-C.T."/>
            <person name="Winkler M.E."/>
        </authorList>
    </citation>
    <scope>NUCLEOTIDE SEQUENCE</scope>
</reference>
<evidence type="ECO:0000256" key="1">
    <source>
        <dbReference type="ARBA" id="ARBA00022490"/>
    </source>
</evidence>
<dbReference type="InterPro" id="IPR047296">
    <property type="entry name" value="GIY-YIG_UvrC_Cho"/>
</dbReference>
<dbReference type="GO" id="GO:0006289">
    <property type="term" value="P:nucleotide-excision repair"/>
    <property type="evidence" value="ECO:0007669"/>
    <property type="project" value="InterPro"/>
</dbReference>
<feature type="non-terminal residue" evidence="7">
    <location>
        <position position="231"/>
    </location>
</feature>
<organism evidence="7">
    <name type="scientific">marine metagenome</name>
    <dbReference type="NCBI Taxonomy" id="408172"/>
    <lineage>
        <taxon>unclassified sequences</taxon>
        <taxon>metagenomes</taxon>
        <taxon>ecological metagenomes</taxon>
    </lineage>
</organism>
<evidence type="ECO:0000313" key="7">
    <source>
        <dbReference type="EMBL" id="SVD59101.1"/>
    </source>
</evidence>
<name>A0A382WM02_9ZZZZ</name>
<dbReference type="PROSITE" id="PS50164">
    <property type="entry name" value="GIY_YIG"/>
    <property type="match status" value="1"/>
</dbReference>
<dbReference type="FunFam" id="3.40.1440.10:FF:000001">
    <property type="entry name" value="UvrABC system protein C"/>
    <property type="match status" value="1"/>
</dbReference>
<evidence type="ECO:0000256" key="2">
    <source>
        <dbReference type="ARBA" id="ARBA00022763"/>
    </source>
</evidence>
<keyword evidence="5" id="KW-0234">DNA repair</keyword>
<dbReference type="InterPro" id="IPR000305">
    <property type="entry name" value="GIY-YIG_endonuc"/>
</dbReference>
<dbReference type="AlphaFoldDB" id="A0A382WM02"/>
<protein>
    <recommendedName>
        <fullName evidence="6">GIY-YIG domain-containing protein</fullName>
    </recommendedName>
</protein>
<evidence type="ECO:0000259" key="6">
    <source>
        <dbReference type="PROSITE" id="PS50164"/>
    </source>
</evidence>
<dbReference type="SUPFAM" id="SSF82771">
    <property type="entry name" value="GIY-YIG endonuclease"/>
    <property type="match status" value="1"/>
</dbReference>
<dbReference type="Gene3D" id="3.40.1440.10">
    <property type="entry name" value="GIY-YIG endonuclease"/>
    <property type="match status" value="1"/>
</dbReference>
<feature type="domain" description="GIY-YIG" evidence="6">
    <location>
        <begin position="20"/>
        <end position="99"/>
    </location>
</feature>